<dbReference type="InterPro" id="IPR050362">
    <property type="entry name" value="Cation-dep_OMT"/>
</dbReference>
<dbReference type="PANTHER" id="PTHR10509:SF14">
    <property type="entry name" value="CAFFEOYL-COA O-METHYLTRANSFERASE 3-RELATED"/>
    <property type="match status" value="1"/>
</dbReference>
<proteinExistence type="predicted"/>
<dbReference type="AlphaFoldDB" id="A0A8S8XAU2"/>
<dbReference type="Pfam" id="PF01596">
    <property type="entry name" value="Methyltransf_3"/>
    <property type="match status" value="1"/>
</dbReference>
<dbReference type="SUPFAM" id="SSF53335">
    <property type="entry name" value="S-adenosyl-L-methionine-dependent methyltransferases"/>
    <property type="match status" value="1"/>
</dbReference>
<evidence type="ECO:0000256" key="2">
    <source>
        <dbReference type="ARBA" id="ARBA00022679"/>
    </source>
</evidence>
<accession>A0A8S8XAU2</accession>
<organism evidence="4 5">
    <name type="scientific">Roseiterribacter gracilis</name>
    <dbReference type="NCBI Taxonomy" id="2812848"/>
    <lineage>
        <taxon>Bacteria</taxon>
        <taxon>Pseudomonadati</taxon>
        <taxon>Pseudomonadota</taxon>
        <taxon>Alphaproteobacteria</taxon>
        <taxon>Rhodospirillales</taxon>
        <taxon>Roseiterribacteraceae</taxon>
        <taxon>Roseiterribacter</taxon>
    </lineage>
</organism>
<name>A0A8S8XAU2_9PROT</name>
<keyword evidence="2" id="KW-0808">Transferase</keyword>
<dbReference type="Proteomes" id="UP000681075">
    <property type="component" value="Unassembled WGS sequence"/>
</dbReference>
<keyword evidence="1" id="KW-0489">Methyltransferase</keyword>
<dbReference type="InterPro" id="IPR002935">
    <property type="entry name" value="SAM_O-MeTrfase"/>
</dbReference>
<evidence type="ECO:0000256" key="3">
    <source>
        <dbReference type="ARBA" id="ARBA00022691"/>
    </source>
</evidence>
<dbReference type="InterPro" id="IPR029063">
    <property type="entry name" value="SAM-dependent_MTases_sf"/>
</dbReference>
<evidence type="ECO:0000313" key="4">
    <source>
        <dbReference type="EMBL" id="GIL38360.1"/>
    </source>
</evidence>
<keyword evidence="5" id="KW-1185">Reference proteome</keyword>
<dbReference type="GO" id="GO:0008171">
    <property type="term" value="F:O-methyltransferase activity"/>
    <property type="evidence" value="ECO:0007669"/>
    <property type="project" value="InterPro"/>
</dbReference>
<dbReference type="PANTHER" id="PTHR10509">
    <property type="entry name" value="O-METHYLTRANSFERASE-RELATED"/>
    <property type="match status" value="1"/>
</dbReference>
<keyword evidence="3" id="KW-0949">S-adenosyl-L-methionine</keyword>
<reference evidence="4" key="1">
    <citation type="submission" date="2021-02" db="EMBL/GenBank/DDBJ databases">
        <title>Genome sequence of Rhodospirillales sp. strain TMPK1 isolated from soil.</title>
        <authorList>
            <person name="Nakai R."/>
            <person name="Kusada H."/>
            <person name="Tamaki H."/>
        </authorList>
    </citation>
    <scope>NUCLEOTIDE SEQUENCE</scope>
    <source>
        <strain evidence="4">TMPK1</strain>
    </source>
</reference>
<dbReference type="EMBL" id="BOPV01000001">
    <property type="protein sequence ID" value="GIL38360.1"/>
    <property type="molecule type" value="Genomic_DNA"/>
</dbReference>
<dbReference type="PROSITE" id="PS51682">
    <property type="entry name" value="SAM_OMT_I"/>
    <property type="match status" value="1"/>
</dbReference>
<gene>
    <name evidence="4" type="ORF">TMPK1_05970</name>
</gene>
<sequence>MSRSFLDFTPALGAYLDAQLPPEPAVEARLRAETAVLGERSRMQIGPDQAQLMRLLVLAFQARRIVEIGTFTGYSALIMAGAMPTGGKLITCDVEEETTAIAHRYWREAGVADRIESRLGPAIGTLDAMLAKDGPSSIDLIFIDADKPSYDAYYERSLKLLRVGGLLLIDNTLWSGKVADPSAQDESTSVLRALNEKIARDTRVTASIVPIGDGLTVAVKN</sequence>
<protein>
    <submittedName>
        <fullName evidence="4">O-methyltransferase</fullName>
    </submittedName>
</protein>
<evidence type="ECO:0000313" key="5">
    <source>
        <dbReference type="Proteomes" id="UP000681075"/>
    </source>
</evidence>
<dbReference type="GO" id="GO:0008757">
    <property type="term" value="F:S-adenosylmethionine-dependent methyltransferase activity"/>
    <property type="evidence" value="ECO:0007669"/>
    <property type="project" value="TreeGrafter"/>
</dbReference>
<evidence type="ECO:0000256" key="1">
    <source>
        <dbReference type="ARBA" id="ARBA00022603"/>
    </source>
</evidence>
<dbReference type="Gene3D" id="3.40.50.150">
    <property type="entry name" value="Vaccinia Virus protein VP39"/>
    <property type="match status" value="1"/>
</dbReference>
<dbReference type="GO" id="GO:0032259">
    <property type="term" value="P:methylation"/>
    <property type="evidence" value="ECO:0007669"/>
    <property type="project" value="UniProtKB-KW"/>
</dbReference>
<dbReference type="RefSeq" id="WP_420241347.1">
    <property type="nucleotide sequence ID" value="NZ_BOPV01000001.1"/>
</dbReference>
<dbReference type="CDD" id="cd02440">
    <property type="entry name" value="AdoMet_MTases"/>
    <property type="match status" value="1"/>
</dbReference>
<comment type="caution">
    <text evidence="4">The sequence shown here is derived from an EMBL/GenBank/DDBJ whole genome shotgun (WGS) entry which is preliminary data.</text>
</comment>